<feature type="region of interest" description="Disordered" evidence="2">
    <location>
        <begin position="359"/>
        <end position="384"/>
    </location>
</feature>
<evidence type="ECO:0000256" key="1">
    <source>
        <dbReference type="SAM" id="Coils"/>
    </source>
</evidence>
<feature type="region of interest" description="Disordered" evidence="2">
    <location>
        <begin position="62"/>
        <end position="173"/>
    </location>
</feature>
<organism evidence="3 4">
    <name type="scientific">Tritrichomonas musculus</name>
    <dbReference type="NCBI Taxonomy" id="1915356"/>
    <lineage>
        <taxon>Eukaryota</taxon>
        <taxon>Metamonada</taxon>
        <taxon>Parabasalia</taxon>
        <taxon>Tritrichomonadida</taxon>
        <taxon>Tritrichomonadidae</taxon>
        <taxon>Tritrichomonas</taxon>
    </lineage>
</organism>
<evidence type="ECO:0008006" key="5">
    <source>
        <dbReference type="Google" id="ProtNLM"/>
    </source>
</evidence>
<comment type="caution">
    <text evidence="3">The sequence shown here is derived from an EMBL/GenBank/DDBJ whole genome shotgun (WGS) entry which is preliminary data.</text>
</comment>
<sequence length="490" mass="57684">MSDDLPSYARALQSRKKKENQGNLMDDNYDDTCFYSSQSRNSQYRNEKPNFDSDYQTRQQYQNYDDSQTRRIKRQDYDYNQNVDFNYNDQYKERSSRHTRKRRSQPTYVQNSPQQLMQYQQYNQQQQYQQPYPQQYNQQNQKSQTHRKRSFPTDKIDITCSPNIPEQQPYEDNFVPNSAKPAQTTKEPNYNEVNTKMIAELQQKNRDLITEIRALKTARNDEEINELRVALQTQKNRNAQLFQDLQNSENQVADTKQMLSLKDTTIQNLQDECQKLRIEYQDLLASIRIQNDQIAQLSRRNRELEIEIERTKLAQQCYGINQSMPFGMNNNFALNSQLGTQRFFDNNTNNISQMKTIPDRNVNSVTPSGSANIPPQTTDSNLLTVPPSTYSIQPKGNVHPAMKDNLFFEEPPKKADDLNVQNLTDDELREKHKHYTQLKDSKNWILSRAAPKGANFSHVRQEKEKLADECDELARICSKIKLEMKLRGIF</sequence>
<keyword evidence="4" id="KW-1185">Reference proteome</keyword>
<evidence type="ECO:0000313" key="3">
    <source>
        <dbReference type="EMBL" id="KAK8881591.1"/>
    </source>
</evidence>
<name>A0ABR2JRT0_9EUKA</name>
<protein>
    <recommendedName>
        <fullName evidence="5">Enkurin domain-containing protein</fullName>
    </recommendedName>
</protein>
<gene>
    <name evidence="3" type="ORF">M9Y10_004335</name>
</gene>
<dbReference type="EMBL" id="JAPFFF010000010">
    <property type="protein sequence ID" value="KAK8881591.1"/>
    <property type="molecule type" value="Genomic_DNA"/>
</dbReference>
<evidence type="ECO:0000256" key="2">
    <source>
        <dbReference type="SAM" id="MobiDB-lite"/>
    </source>
</evidence>
<keyword evidence="1" id="KW-0175">Coiled coil</keyword>
<reference evidence="3 4" key="1">
    <citation type="submission" date="2024-04" db="EMBL/GenBank/DDBJ databases">
        <title>Tritrichomonas musculus Genome.</title>
        <authorList>
            <person name="Alves-Ferreira E."/>
            <person name="Grigg M."/>
            <person name="Lorenzi H."/>
            <person name="Galac M."/>
        </authorList>
    </citation>
    <scope>NUCLEOTIDE SEQUENCE [LARGE SCALE GENOMIC DNA]</scope>
    <source>
        <strain evidence="3 4">EAF2021</strain>
    </source>
</reference>
<feature type="compositionally biased region" description="Low complexity" evidence="2">
    <location>
        <begin position="110"/>
        <end position="141"/>
    </location>
</feature>
<accession>A0ABR2JRT0</accession>
<proteinExistence type="predicted"/>
<feature type="coiled-coil region" evidence="1">
    <location>
        <begin position="198"/>
        <end position="314"/>
    </location>
</feature>
<evidence type="ECO:0000313" key="4">
    <source>
        <dbReference type="Proteomes" id="UP001470230"/>
    </source>
</evidence>
<feature type="compositionally biased region" description="Polar residues" evidence="2">
    <location>
        <begin position="78"/>
        <end position="89"/>
    </location>
</feature>
<dbReference type="Proteomes" id="UP001470230">
    <property type="component" value="Unassembled WGS sequence"/>
</dbReference>